<comment type="caution">
    <text evidence="8">The sequence shown here is derived from an EMBL/GenBank/DDBJ whole genome shotgun (WGS) entry which is preliminary data.</text>
</comment>
<evidence type="ECO:0000256" key="7">
    <source>
        <dbReference type="SAM" id="SignalP"/>
    </source>
</evidence>
<dbReference type="PANTHER" id="PTHR19282:SF216">
    <property type="entry name" value="TETRASPANIN-1"/>
    <property type="match status" value="1"/>
</dbReference>
<dbReference type="Pfam" id="PF00335">
    <property type="entry name" value="Tetraspanin"/>
    <property type="match status" value="2"/>
</dbReference>
<dbReference type="PRINTS" id="PR00259">
    <property type="entry name" value="TMFOUR"/>
</dbReference>
<dbReference type="Gene3D" id="1.10.1450.10">
    <property type="entry name" value="Tetraspanin"/>
    <property type="match status" value="2"/>
</dbReference>
<dbReference type="EMBL" id="QNUK01000683">
    <property type="protein sequence ID" value="KAF5890468.1"/>
    <property type="molecule type" value="Genomic_DNA"/>
</dbReference>
<evidence type="ECO:0000256" key="6">
    <source>
        <dbReference type="SAM" id="Phobius"/>
    </source>
</evidence>
<proteinExistence type="predicted"/>
<evidence type="ECO:0000256" key="2">
    <source>
        <dbReference type="ARBA" id="ARBA00022692"/>
    </source>
</evidence>
<sequence length="382" mass="42750">FFIIILIMFIMEVVAVAIVLSNPKAEEQVEQLRKKVTQSIKNSYGKDDTVTKAWDGMMKLMECCGYNNYTDFTESEYVKTNKQYPQYCCPEKENEKCDLSKARSEDVSGCFDTVVELVKDNSARIAGVVFGIVALEIAAMIVSMILYKSKPRNLQIAAMIVSMILYKSKPRNLQIAGAVTVIVGILIEMKGKVVLEALNNNKDIPPDFVPWFTTTYLLIAIGAVLAFMGFLGCCGACCENKCMLMIFFIIIFSAFVVEVVVGVLFLLHQSKAEILLDSLRTKVSRNIMENYGGNNIMTKAWNETMSLMKCCGYNNYTDFNDSPQVRTTSLYPPSCCSERKDECDLGQAKSKLLMGCFDTLREWVKNNSFLVGGVAVYIIAIE</sequence>
<comment type="subcellular location">
    <subcellularLocation>
        <location evidence="1">Endomembrane system</location>
        <topology evidence="1">Multi-pass membrane protein</topology>
    </subcellularLocation>
</comment>
<dbReference type="InterPro" id="IPR008952">
    <property type="entry name" value="Tetraspanin_EC2_sf"/>
</dbReference>
<dbReference type="OrthoDB" id="10033535at2759"/>
<dbReference type="Proteomes" id="UP000727407">
    <property type="component" value="Unassembled WGS sequence"/>
</dbReference>
<accession>A0A8J4TH76</accession>
<dbReference type="PANTHER" id="PTHR19282">
    <property type="entry name" value="TETRASPANIN"/>
    <property type="match status" value="1"/>
</dbReference>
<keyword evidence="4 6" id="KW-0472">Membrane</keyword>
<evidence type="ECO:0000313" key="9">
    <source>
        <dbReference type="Proteomes" id="UP000727407"/>
    </source>
</evidence>
<organism evidence="8 9">
    <name type="scientific">Clarias magur</name>
    <name type="common">Asian catfish</name>
    <name type="synonym">Macropteronotus magur</name>
    <dbReference type="NCBI Taxonomy" id="1594786"/>
    <lineage>
        <taxon>Eukaryota</taxon>
        <taxon>Metazoa</taxon>
        <taxon>Chordata</taxon>
        <taxon>Craniata</taxon>
        <taxon>Vertebrata</taxon>
        <taxon>Euteleostomi</taxon>
        <taxon>Actinopterygii</taxon>
        <taxon>Neopterygii</taxon>
        <taxon>Teleostei</taxon>
        <taxon>Ostariophysi</taxon>
        <taxon>Siluriformes</taxon>
        <taxon>Clariidae</taxon>
        <taxon>Clarias</taxon>
    </lineage>
</organism>
<feature type="transmembrane region" description="Helical" evidence="6">
    <location>
        <begin position="209"/>
        <end position="231"/>
    </location>
</feature>
<evidence type="ECO:0000256" key="5">
    <source>
        <dbReference type="ARBA" id="ARBA00023180"/>
    </source>
</evidence>
<feature type="transmembrane region" description="Helical" evidence="6">
    <location>
        <begin position="172"/>
        <end position="189"/>
    </location>
</feature>
<evidence type="ECO:0000256" key="1">
    <source>
        <dbReference type="ARBA" id="ARBA00004127"/>
    </source>
</evidence>
<gene>
    <name evidence="8" type="primary">tspan34</name>
    <name evidence="8" type="ORF">DAT39_019829</name>
</gene>
<dbReference type="CDD" id="cd03156">
    <property type="entry name" value="uroplakin_I_like_LEL"/>
    <property type="match status" value="2"/>
</dbReference>
<evidence type="ECO:0000256" key="4">
    <source>
        <dbReference type="ARBA" id="ARBA00023136"/>
    </source>
</evidence>
<evidence type="ECO:0000313" key="8">
    <source>
        <dbReference type="EMBL" id="KAF5890468.1"/>
    </source>
</evidence>
<keyword evidence="7" id="KW-0732">Signal</keyword>
<keyword evidence="9" id="KW-1185">Reference proteome</keyword>
<keyword evidence="2 6" id="KW-0812">Transmembrane</keyword>
<reference evidence="8" key="1">
    <citation type="submission" date="2020-07" db="EMBL/GenBank/DDBJ databases">
        <title>Clarias magur genome sequencing, assembly and annotation.</title>
        <authorList>
            <person name="Kushwaha B."/>
            <person name="Kumar R."/>
            <person name="Das P."/>
            <person name="Joshi C.G."/>
            <person name="Kumar D."/>
            <person name="Nagpure N.S."/>
            <person name="Pandey M."/>
            <person name="Agarwal S."/>
            <person name="Srivastava S."/>
            <person name="Singh M."/>
            <person name="Sahoo L."/>
            <person name="Jayasankar P."/>
            <person name="Meher P.K."/>
            <person name="Koringa P.G."/>
            <person name="Iquebal M.A."/>
            <person name="Das S.P."/>
            <person name="Bit A."/>
            <person name="Patnaik S."/>
            <person name="Patel N."/>
            <person name="Shah T.M."/>
            <person name="Hinsu A."/>
            <person name="Jena J.K."/>
        </authorList>
    </citation>
    <scope>NUCLEOTIDE SEQUENCE</scope>
    <source>
        <strain evidence="8">CIFAMagur01</strain>
        <tissue evidence="8">Testis</tissue>
    </source>
</reference>
<feature type="non-terminal residue" evidence="8">
    <location>
        <position position="382"/>
    </location>
</feature>
<dbReference type="GO" id="GO:0012505">
    <property type="term" value="C:endomembrane system"/>
    <property type="evidence" value="ECO:0007669"/>
    <property type="project" value="UniProtKB-SubCell"/>
</dbReference>
<name>A0A8J4TH76_CLAMG</name>
<dbReference type="GO" id="GO:0005886">
    <property type="term" value="C:plasma membrane"/>
    <property type="evidence" value="ECO:0007669"/>
    <property type="project" value="TreeGrafter"/>
</dbReference>
<feature type="signal peptide" evidence="7">
    <location>
        <begin position="1"/>
        <end position="15"/>
    </location>
</feature>
<feature type="transmembrane region" description="Helical" evidence="6">
    <location>
        <begin position="125"/>
        <end position="147"/>
    </location>
</feature>
<evidence type="ECO:0000256" key="3">
    <source>
        <dbReference type="ARBA" id="ARBA00022989"/>
    </source>
</evidence>
<dbReference type="AlphaFoldDB" id="A0A8J4TH76"/>
<dbReference type="InterPro" id="IPR018499">
    <property type="entry name" value="Tetraspanin/Peripherin"/>
</dbReference>
<feature type="transmembrane region" description="Helical" evidence="6">
    <location>
        <begin position="243"/>
        <end position="267"/>
    </location>
</feature>
<feature type="chain" id="PRO_5035252401" evidence="7">
    <location>
        <begin position="16"/>
        <end position="382"/>
    </location>
</feature>
<keyword evidence="5" id="KW-0325">Glycoprotein</keyword>
<keyword evidence="3 6" id="KW-1133">Transmembrane helix</keyword>
<dbReference type="SUPFAM" id="SSF48652">
    <property type="entry name" value="Tetraspanin"/>
    <property type="match status" value="2"/>
</dbReference>
<feature type="non-terminal residue" evidence="8">
    <location>
        <position position="1"/>
    </location>
</feature>
<protein>
    <submittedName>
        <fullName evidence="8">Tetraspanin-1-like</fullName>
    </submittedName>
</protein>